<dbReference type="Proteomes" id="UP000326924">
    <property type="component" value="Unassembled WGS sequence"/>
</dbReference>
<comment type="caution">
    <text evidence="1">The sequence shown here is derived from an EMBL/GenBank/DDBJ whole genome shotgun (WGS) entry which is preliminary data.</text>
</comment>
<name>A0A5J5ENI3_9PEZI</name>
<accession>A0A5J5ENI3</accession>
<dbReference type="InParanoid" id="A0A5J5ENI3"/>
<protein>
    <submittedName>
        <fullName evidence="1">Uncharacterized protein</fullName>
    </submittedName>
</protein>
<keyword evidence="2" id="KW-1185">Reference proteome</keyword>
<proteinExistence type="predicted"/>
<evidence type="ECO:0000313" key="1">
    <source>
        <dbReference type="EMBL" id="KAA8897383.1"/>
    </source>
</evidence>
<evidence type="ECO:0000313" key="2">
    <source>
        <dbReference type="Proteomes" id="UP000326924"/>
    </source>
</evidence>
<dbReference type="AlphaFoldDB" id="A0A5J5ENI3"/>
<dbReference type="EMBL" id="VXIS01000200">
    <property type="protein sequence ID" value="KAA8897383.1"/>
    <property type="molecule type" value="Genomic_DNA"/>
</dbReference>
<gene>
    <name evidence="1" type="ORF">FN846DRAFT_893095</name>
</gene>
<sequence>MAHAIPQANQGPVRFRQLPLSDPTNFIYLPGDTQHPGYIPRPDQNFSTVCPLCHHVFRGGPQGLTQLRQHLSQSVPEFLARLPGGPTIALCVNSLDAQNLIRLILHCDSSFRAPNNVPTGAVSMVALNTVPRFWWRLFGLQWREVGPMFAVRLRTDSQPYPPRPGTVAQWMAAVESIWRADRRGFFGVEMLPGVNHIQGAHLVVVIPRYVQGGNAAGSAKTSVNFTFSREIDDTRLRWAAMEASVGQPVVVTVLPGDRDFWMAPLPQTIEAANLHLWWATSRGTAIMPVRGTIP</sequence>
<reference evidence="1 2" key="1">
    <citation type="submission" date="2019-09" db="EMBL/GenBank/DDBJ databases">
        <title>Draft genome of the ectomycorrhizal ascomycete Sphaerosporella brunnea.</title>
        <authorList>
            <consortium name="DOE Joint Genome Institute"/>
            <person name="Benucci G.M."/>
            <person name="Marozzi G."/>
            <person name="Antonielli L."/>
            <person name="Sanchez S."/>
            <person name="Marco P."/>
            <person name="Wang X."/>
            <person name="Falini L.B."/>
            <person name="Barry K."/>
            <person name="Haridas S."/>
            <person name="Lipzen A."/>
            <person name="Labutti K."/>
            <person name="Grigoriev I.V."/>
            <person name="Murat C."/>
            <person name="Martin F."/>
            <person name="Albertini E."/>
            <person name="Donnini D."/>
            <person name="Bonito G."/>
        </authorList>
    </citation>
    <scope>NUCLEOTIDE SEQUENCE [LARGE SCALE GENOMIC DNA]</scope>
    <source>
        <strain evidence="1 2">Sb_GMNB300</strain>
    </source>
</reference>
<organism evidence="1 2">
    <name type="scientific">Sphaerosporella brunnea</name>
    <dbReference type="NCBI Taxonomy" id="1250544"/>
    <lineage>
        <taxon>Eukaryota</taxon>
        <taxon>Fungi</taxon>
        <taxon>Dikarya</taxon>
        <taxon>Ascomycota</taxon>
        <taxon>Pezizomycotina</taxon>
        <taxon>Pezizomycetes</taxon>
        <taxon>Pezizales</taxon>
        <taxon>Pyronemataceae</taxon>
        <taxon>Sphaerosporella</taxon>
    </lineage>
</organism>